<evidence type="ECO:0000313" key="1">
    <source>
        <dbReference type="EMBL" id="EJT45045.1"/>
    </source>
</evidence>
<dbReference type="VEuPathDB" id="FungiDB:A1Q1_06577"/>
<reference evidence="1 2" key="1">
    <citation type="journal article" date="2012" name="Eukaryot. Cell">
        <title>Draft genome sequence of CBS 2479, the standard type strain of Trichosporon asahii.</title>
        <authorList>
            <person name="Yang R.Y."/>
            <person name="Li H.T."/>
            <person name="Zhu H."/>
            <person name="Zhou G.P."/>
            <person name="Wang M."/>
            <person name="Wang L."/>
        </authorList>
    </citation>
    <scope>NUCLEOTIDE SEQUENCE [LARGE SCALE GENOMIC DNA]</scope>
    <source>
        <strain evidence="2">ATCC 90039 / CBS 2479 / JCM 2466 / KCTC 7840 / NCYC 2677 / UAMH 7654</strain>
    </source>
</reference>
<dbReference type="KEGG" id="tasa:A1Q1_06577"/>
<protein>
    <submittedName>
        <fullName evidence="1">Uncharacterized protein</fullName>
    </submittedName>
</protein>
<evidence type="ECO:0000313" key="2">
    <source>
        <dbReference type="Proteomes" id="UP000002748"/>
    </source>
</evidence>
<accession>J4U561</accession>
<dbReference type="Proteomes" id="UP000002748">
    <property type="component" value="Unassembled WGS sequence"/>
</dbReference>
<organism evidence="1 2">
    <name type="scientific">Trichosporon asahii var. asahii (strain ATCC 90039 / CBS 2479 / JCM 2466 / KCTC 7840 / NBRC 103889/ NCYC 2677 / UAMH 7654)</name>
    <name type="common">Yeast</name>
    <dbReference type="NCBI Taxonomy" id="1186058"/>
    <lineage>
        <taxon>Eukaryota</taxon>
        <taxon>Fungi</taxon>
        <taxon>Dikarya</taxon>
        <taxon>Basidiomycota</taxon>
        <taxon>Agaricomycotina</taxon>
        <taxon>Tremellomycetes</taxon>
        <taxon>Trichosporonales</taxon>
        <taxon>Trichosporonaceae</taxon>
        <taxon>Trichosporon</taxon>
    </lineage>
</organism>
<dbReference type="HOGENOM" id="CLU_395968_0_0_1"/>
<name>J4U561_TRIAS</name>
<sequence>MVVAVADLATLGAHGHRSVTIVATDCCASLSLRNISPSAHHSRPVKVCIDAASFPHIFESILDLVYEAGDASTLRALRLTSSSVKEQVDRRICHHLIVRPGRVYTKHVGLRNREWNAIKLLDVFDPFTPADVSFSSPSTVRFFARHSSADQPWVPDADTVIHVVDVSGMRPTALELSCICAVSPRFKRTIVSVRYGARLICSVYYPYKPVEFSDDPDMEVVLMLHPGPTRRNVWPTTAKPNQPLHIVIEQTLGLLRRSENLRVTVVGSENWDVNWFDGTNTRWPMPESTASLTVSDLWDICAGWYESDTSRLAFVTLAEFRDREPKTLRLCTELTPTFASVNMTIDFAFYPHILDLILDALYADRDVSTLRTLGLASSALHAVVQRKLLQHVVVRRVLDTGSDDDTERSFVWDARPTKARVLDVHDEVFRTESFDEPPILGSFSLASEPNTVRFFSRMHHRFKLPGTGVQTAIFNVDIPDSAFATVYPEDDLVVACPLPEIPVNILHLRYDQRGMGDFGFAFEALPASSFPDGVRPDEPKPDHREHEVCVLAKMYDYGPRPKSPWRSTLLNQLATSSLAYLHAFPRATLTLVGMDAWDTWCGSPFPDEEWEPTPPRYFANKAEKVRYFWDWMFEIEFGRRYADIEDIKARVRFETEVDFRERIGSELATLVFEPPKV</sequence>
<proteinExistence type="predicted"/>
<comment type="caution">
    <text evidence="1">The sequence shown here is derived from an EMBL/GenBank/DDBJ whole genome shotgun (WGS) entry which is preliminary data.</text>
</comment>
<dbReference type="GeneID" id="25990089"/>
<dbReference type="AlphaFoldDB" id="J4U561"/>
<gene>
    <name evidence="1" type="ORF">A1Q1_06577</name>
</gene>
<dbReference type="EMBL" id="ALBS01000339">
    <property type="protein sequence ID" value="EJT45045.1"/>
    <property type="molecule type" value="Genomic_DNA"/>
</dbReference>
<dbReference type="RefSeq" id="XP_014176202.1">
    <property type="nucleotide sequence ID" value="XM_014320727.1"/>
</dbReference>